<feature type="transmembrane region" description="Helical" evidence="1">
    <location>
        <begin position="6"/>
        <end position="26"/>
    </location>
</feature>
<keyword evidence="1" id="KW-0472">Membrane</keyword>
<proteinExistence type="predicted"/>
<dbReference type="AlphaFoldDB" id="A0A0R1W1M0"/>
<organism evidence="2 3">
    <name type="scientific">Lentilactobacillus farraginis DSM 18382 = JCM 14108</name>
    <dbReference type="NCBI Taxonomy" id="1423743"/>
    <lineage>
        <taxon>Bacteria</taxon>
        <taxon>Bacillati</taxon>
        <taxon>Bacillota</taxon>
        <taxon>Bacilli</taxon>
        <taxon>Lactobacillales</taxon>
        <taxon>Lactobacillaceae</taxon>
        <taxon>Lentilactobacillus</taxon>
    </lineage>
</organism>
<evidence type="ECO:0000313" key="2">
    <source>
        <dbReference type="EMBL" id="KRM11501.1"/>
    </source>
</evidence>
<keyword evidence="1" id="KW-1133">Transmembrane helix</keyword>
<accession>A0A0R1W1M0</accession>
<dbReference type="PATRIC" id="fig|1423743.5.peg.1410"/>
<sequence>MGWMGGFGYLTIALIAVLLVVLYMAYRANHKPNRQSSAITILDEQYATGKIDEDEYLKRKKNLTR</sequence>
<protein>
    <recommendedName>
        <fullName evidence="4">SHOCT domain-containing protein</fullName>
    </recommendedName>
</protein>
<name>A0A0R1W1M0_9LACO</name>
<comment type="caution">
    <text evidence="2">The sequence shown here is derived from an EMBL/GenBank/DDBJ whole genome shotgun (WGS) entry which is preliminary data.</text>
</comment>
<keyword evidence="1" id="KW-0812">Transmembrane</keyword>
<dbReference type="Proteomes" id="UP000051966">
    <property type="component" value="Unassembled WGS sequence"/>
</dbReference>
<dbReference type="EMBL" id="AZFY01000022">
    <property type="protein sequence ID" value="KRM11501.1"/>
    <property type="molecule type" value="Genomic_DNA"/>
</dbReference>
<evidence type="ECO:0000313" key="3">
    <source>
        <dbReference type="Proteomes" id="UP000051966"/>
    </source>
</evidence>
<keyword evidence="3" id="KW-1185">Reference proteome</keyword>
<evidence type="ECO:0000256" key="1">
    <source>
        <dbReference type="SAM" id="Phobius"/>
    </source>
</evidence>
<evidence type="ECO:0008006" key="4">
    <source>
        <dbReference type="Google" id="ProtNLM"/>
    </source>
</evidence>
<reference evidence="2 3" key="1">
    <citation type="journal article" date="2015" name="Genome Announc.">
        <title>Expanding the biotechnology potential of lactobacilli through comparative genomics of 213 strains and associated genera.</title>
        <authorList>
            <person name="Sun Z."/>
            <person name="Harris H.M."/>
            <person name="McCann A."/>
            <person name="Guo C."/>
            <person name="Argimon S."/>
            <person name="Zhang W."/>
            <person name="Yang X."/>
            <person name="Jeffery I.B."/>
            <person name="Cooney J.C."/>
            <person name="Kagawa T.F."/>
            <person name="Liu W."/>
            <person name="Song Y."/>
            <person name="Salvetti E."/>
            <person name="Wrobel A."/>
            <person name="Rasinkangas P."/>
            <person name="Parkhill J."/>
            <person name="Rea M.C."/>
            <person name="O'Sullivan O."/>
            <person name="Ritari J."/>
            <person name="Douillard F.P."/>
            <person name="Paul Ross R."/>
            <person name="Yang R."/>
            <person name="Briner A.E."/>
            <person name="Felis G.E."/>
            <person name="de Vos W.M."/>
            <person name="Barrangou R."/>
            <person name="Klaenhammer T.R."/>
            <person name="Caufield P.W."/>
            <person name="Cui Y."/>
            <person name="Zhang H."/>
            <person name="O'Toole P.W."/>
        </authorList>
    </citation>
    <scope>NUCLEOTIDE SEQUENCE [LARGE SCALE GENOMIC DNA]</scope>
    <source>
        <strain evidence="2 3">DSM 18382</strain>
    </source>
</reference>
<gene>
    <name evidence="2" type="ORF">FD41_GL001358</name>
</gene>